<evidence type="ECO:0000256" key="1">
    <source>
        <dbReference type="SAM" id="MobiDB-lite"/>
    </source>
</evidence>
<evidence type="ECO:0000313" key="3">
    <source>
        <dbReference type="Proteomes" id="UP001323405"/>
    </source>
</evidence>
<comment type="caution">
    <text evidence="2">The sequence shown here is derived from an EMBL/GenBank/DDBJ whole genome shotgun (WGS) entry which is preliminary data.</text>
</comment>
<dbReference type="InterPro" id="IPR036852">
    <property type="entry name" value="Peptidase_S8/S53_dom_sf"/>
</dbReference>
<protein>
    <recommendedName>
        <fullName evidence="4">Peptidase S8/S53 domain-containing protein</fullName>
    </recommendedName>
</protein>
<keyword evidence="3" id="KW-1185">Reference proteome</keyword>
<proteinExistence type="predicted"/>
<feature type="compositionally biased region" description="Basic and acidic residues" evidence="1">
    <location>
        <begin position="213"/>
        <end position="226"/>
    </location>
</feature>
<gene>
    <name evidence="2" type="ORF">QC762_100493</name>
</gene>
<sequence>MAPTIAGSGPRSESSIHASGAMIHDLRLLRLKESSSRYRSVSQGDRLEIWTGKTGARLHCSKSLWWSEGMRRNIIWETSVEKLVRVYNEVKRLYAEDPNLRGKIILTESNGFTTKEAGVLVYRTFQQRWQDLVMAPGRDVMTTGEEDDGVYVSSGNSFAAPTIAGLVAYWRGLPGIKNGWDEELKKPANVKKCVMYMHQPLFLGNRVGGLDESKLGANKHEPKGRDLVPSVTPSPFRRAQQLSPAPRNLQDAVPSAPVSIAARPPRRTHRPPCHPTTMIPRILPTPSIHSREPRQSERLKPPR</sequence>
<evidence type="ECO:0008006" key="4">
    <source>
        <dbReference type="Google" id="ProtNLM"/>
    </source>
</evidence>
<feature type="region of interest" description="Disordered" evidence="1">
    <location>
        <begin position="213"/>
        <end position="303"/>
    </location>
</feature>
<evidence type="ECO:0000313" key="2">
    <source>
        <dbReference type="EMBL" id="KAK4658268.1"/>
    </source>
</evidence>
<reference evidence="2 3" key="1">
    <citation type="journal article" date="2023" name="bioRxiv">
        <title>High-quality genome assemblies of four members of thePodospora anserinaspecies complex.</title>
        <authorList>
            <person name="Ament-Velasquez S.L."/>
            <person name="Vogan A.A."/>
            <person name="Wallerman O."/>
            <person name="Hartmann F."/>
            <person name="Gautier V."/>
            <person name="Silar P."/>
            <person name="Giraud T."/>
            <person name="Johannesson H."/>
        </authorList>
    </citation>
    <scope>NUCLEOTIDE SEQUENCE [LARGE SCALE GENOMIC DNA]</scope>
    <source>
        <strain evidence="2 3">CBS 415.72m</strain>
    </source>
</reference>
<dbReference type="SUPFAM" id="SSF52743">
    <property type="entry name" value="Subtilisin-like"/>
    <property type="match status" value="1"/>
</dbReference>
<feature type="compositionally biased region" description="Basic and acidic residues" evidence="1">
    <location>
        <begin position="289"/>
        <end position="303"/>
    </location>
</feature>
<organism evidence="2 3">
    <name type="scientific">Podospora pseudocomata</name>
    <dbReference type="NCBI Taxonomy" id="2093779"/>
    <lineage>
        <taxon>Eukaryota</taxon>
        <taxon>Fungi</taxon>
        <taxon>Dikarya</taxon>
        <taxon>Ascomycota</taxon>
        <taxon>Pezizomycotina</taxon>
        <taxon>Sordariomycetes</taxon>
        <taxon>Sordariomycetidae</taxon>
        <taxon>Sordariales</taxon>
        <taxon>Podosporaceae</taxon>
        <taxon>Podospora</taxon>
    </lineage>
</organism>
<name>A0ABR0GRH6_9PEZI</name>
<dbReference type="Proteomes" id="UP001323405">
    <property type="component" value="Unassembled WGS sequence"/>
</dbReference>
<dbReference type="RefSeq" id="XP_062747240.1">
    <property type="nucleotide sequence ID" value="XM_062884425.1"/>
</dbReference>
<accession>A0ABR0GRH6</accession>
<dbReference type="GeneID" id="87904332"/>
<dbReference type="EMBL" id="JAFFHA010000002">
    <property type="protein sequence ID" value="KAK4658268.1"/>
    <property type="molecule type" value="Genomic_DNA"/>
</dbReference>
<dbReference type="Gene3D" id="3.40.50.200">
    <property type="entry name" value="Peptidase S8/S53 domain"/>
    <property type="match status" value="1"/>
</dbReference>